<gene>
    <name evidence="2" type="ORF">BG006_011495</name>
</gene>
<feature type="region of interest" description="Disordered" evidence="1">
    <location>
        <begin position="363"/>
        <end position="444"/>
    </location>
</feature>
<dbReference type="AlphaFoldDB" id="A0A9P5SE26"/>
<protein>
    <submittedName>
        <fullName evidence="2">Uncharacterized protein</fullName>
    </submittedName>
</protein>
<dbReference type="EMBL" id="JAAAUY010000995">
    <property type="protein sequence ID" value="KAF9324989.1"/>
    <property type="molecule type" value="Genomic_DNA"/>
</dbReference>
<evidence type="ECO:0000313" key="3">
    <source>
        <dbReference type="Proteomes" id="UP000696485"/>
    </source>
</evidence>
<keyword evidence="3" id="KW-1185">Reference proteome</keyword>
<sequence>MPALDVTTKLNGQLLDTDPDLVTLPVYETSGDPFMSKEELRNGPQALLTANLHNLVDPASSRPIATTSSADKKLLLTEEVELTTAHLVLMPYLQVQLEPTPPLPSVPAPSASTSAAAPKVQTPPSTPEKSPKRNSFRRNEGDQLQQQQGSLLASIQESAPITAKKKNHAHHPHPPPIATKINIGVASDSGNTSMPPPPPLSRKLPSRPGLHGRESSSSSVGSPTSTLVATPTSSTTPRSPPVPAIPPPVPVPPLACAYAFAAEIARSPVATDAARTVSPSPSNTSSNISSGLSIISSIYSTAPSSGVSESPVGSTTNVSCATSPTIYSPTTPGSINGGVDSALIRNHAGSYCHDDFLKKYNPPSGVIQKHVGSEEGEDDEEEDEDVRYRRESRDTLVTEQDAEGDDGSGWLYKAAYRGNEKRARHPQAPGGAGTRFSQFNFQNE</sequence>
<feature type="compositionally biased region" description="Polar residues" evidence="1">
    <location>
        <begin position="435"/>
        <end position="444"/>
    </location>
</feature>
<feature type="region of interest" description="Disordered" evidence="1">
    <location>
        <begin position="103"/>
        <end position="150"/>
    </location>
</feature>
<organism evidence="2 3">
    <name type="scientific">Podila minutissima</name>
    <dbReference type="NCBI Taxonomy" id="64525"/>
    <lineage>
        <taxon>Eukaryota</taxon>
        <taxon>Fungi</taxon>
        <taxon>Fungi incertae sedis</taxon>
        <taxon>Mucoromycota</taxon>
        <taxon>Mortierellomycotina</taxon>
        <taxon>Mortierellomycetes</taxon>
        <taxon>Mortierellales</taxon>
        <taxon>Mortierellaceae</taxon>
        <taxon>Podila</taxon>
    </lineage>
</organism>
<feature type="compositionally biased region" description="Low complexity" evidence="1">
    <location>
        <begin position="215"/>
        <end position="237"/>
    </location>
</feature>
<feature type="compositionally biased region" description="Basic and acidic residues" evidence="1">
    <location>
        <begin position="386"/>
        <end position="396"/>
    </location>
</feature>
<reference evidence="2" key="1">
    <citation type="journal article" date="2020" name="Fungal Divers.">
        <title>Resolving the Mortierellaceae phylogeny through synthesis of multi-gene phylogenetics and phylogenomics.</title>
        <authorList>
            <person name="Vandepol N."/>
            <person name="Liber J."/>
            <person name="Desiro A."/>
            <person name="Na H."/>
            <person name="Kennedy M."/>
            <person name="Barry K."/>
            <person name="Grigoriev I.V."/>
            <person name="Miller A.N."/>
            <person name="O'Donnell K."/>
            <person name="Stajich J.E."/>
            <person name="Bonito G."/>
        </authorList>
    </citation>
    <scope>NUCLEOTIDE SEQUENCE</scope>
    <source>
        <strain evidence="2">NVP1</strain>
    </source>
</reference>
<evidence type="ECO:0000256" key="1">
    <source>
        <dbReference type="SAM" id="MobiDB-lite"/>
    </source>
</evidence>
<evidence type="ECO:0000313" key="2">
    <source>
        <dbReference type="EMBL" id="KAF9324989.1"/>
    </source>
</evidence>
<feature type="compositionally biased region" description="Low complexity" evidence="1">
    <location>
        <begin position="108"/>
        <end position="118"/>
    </location>
</feature>
<proteinExistence type="predicted"/>
<dbReference type="Proteomes" id="UP000696485">
    <property type="component" value="Unassembled WGS sequence"/>
</dbReference>
<feature type="compositionally biased region" description="Basic residues" evidence="1">
    <location>
        <begin position="163"/>
        <end position="173"/>
    </location>
</feature>
<comment type="caution">
    <text evidence="2">The sequence shown here is derived from an EMBL/GenBank/DDBJ whole genome shotgun (WGS) entry which is preliminary data.</text>
</comment>
<feature type="compositionally biased region" description="Acidic residues" evidence="1">
    <location>
        <begin position="374"/>
        <end position="385"/>
    </location>
</feature>
<accession>A0A9P5SE26</accession>
<name>A0A9P5SE26_9FUNG</name>
<feature type="region of interest" description="Disordered" evidence="1">
    <location>
        <begin position="162"/>
        <end position="246"/>
    </location>
</feature>